<dbReference type="InterPro" id="IPR006440">
    <property type="entry name" value="Doc"/>
</dbReference>
<dbReference type="RefSeq" id="WP_109246451.1">
    <property type="nucleotide sequence ID" value="NZ_BFFO01000014.1"/>
</dbReference>
<evidence type="ECO:0000313" key="3">
    <source>
        <dbReference type="Proteomes" id="UP000245021"/>
    </source>
</evidence>
<evidence type="ECO:0000313" key="2">
    <source>
        <dbReference type="EMBL" id="GBG97494.1"/>
    </source>
</evidence>
<dbReference type="AlphaFoldDB" id="A0A2R5HHK3"/>
<dbReference type="GO" id="GO:0016301">
    <property type="term" value="F:kinase activity"/>
    <property type="evidence" value="ECO:0007669"/>
    <property type="project" value="InterPro"/>
</dbReference>
<keyword evidence="3" id="KW-1185">Reference proteome</keyword>
<name>A0A2R5HHK3_9LACT</name>
<dbReference type="InterPro" id="IPR003812">
    <property type="entry name" value="Fido"/>
</dbReference>
<organism evidence="2 3">
    <name type="scientific">Lactococcus termiticola</name>
    <dbReference type="NCBI Taxonomy" id="2169526"/>
    <lineage>
        <taxon>Bacteria</taxon>
        <taxon>Bacillati</taxon>
        <taxon>Bacillota</taxon>
        <taxon>Bacilli</taxon>
        <taxon>Lactobacillales</taxon>
        <taxon>Streptococcaceae</taxon>
        <taxon>Lactococcus</taxon>
    </lineage>
</organism>
<dbReference type="PANTHER" id="PTHR39426:SF1">
    <property type="entry name" value="HOMOLOGY TO DEATH-ON-CURING PROTEIN OF PHAGE P1"/>
    <property type="match status" value="1"/>
</dbReference>
<dbReference type="Pfam" id="PF02661">
    <property type="entry name" value="Fic"/>
    <property type="match status" value="1"/>
</dbReference>
<feature type="domain" description="Fido" evidence="1">
    <location>
        <begin position="1"/>
        <end position="128"/>
    </location>
</feature>
<gene>
    <name evidence="2" type="ORF">NtB2_01640</name>
</gene>
<proteinExistence type="predicted"/>
<dbReference type="NCBIfam" id="TIGR01550">
    <property type="entry name" value="DOC_P1"/>
    <property type="match status" value="1"/>
</dbReference>
<dbReference type="InterPro" id="IPR036597">
    <property type="entry name" value="Fido-like_dom_sf"/>
</dbReference>
<evidence type="ECO:0000259" key="1">
    <source>
        <dbReference type="PROSITE" id="PS51459"/>
    </source>
</evidence>
<dbReference type="SUPFAM" id="SSF140931">
    <property type="entry name" value="Fic-like"/>
    <property type="match status" value="1"/>
</dbReference>
<dbReference type="InterPro" id="IPR053737">
    <property type="entry name" value="Type_II_TA_Toxin"/>
</dbReference>
<protein>
    <submittedName>
        <fullName evidence="2">Death-on-curing family protein</fullName>
    </submittedName>
</protein>
<dbReference type="PANTHER" id="PTHR39426">
    <property type="entry name" value="HOMOLOGY TO DEATH-ON-CURING PROTEIN OF PHAGE P1"/>
    <property type="match status" value="1"/>
</dbReference>
<accession>A0A2R5HHK3</accession>
<comment type="caution">
    <text evidence="2">The sequence shown here is derived from an EMBL/GenBank/DDBJ whole genome shotgun (WGS) entry which is preliminary data.</text>
</comment>
<dbReference type="PROSITE" id="PS51459">
    <property type="entry name" value="FIDO"/>
    <property type="match status" value="1"/>
</dbReference>
<dbReference type="EMBL" id="BFFO01000014">
    <property type="protein sequence ID" value="GBG97494.1"/>
    <property type="molecule type" value="Genomic_DNA"/>
</dbReference>
<dbReference type="Gene3D" id="1.20.120.1870">
    <property type="entry name" value="Fic/DOC protein, Fido domain"/>
    <property type="match status" value="1"/>
</dbReference>
<dbReference type="Proteomes" id="UP000245021">
    <property type="component" value="Unassembled WGS sequence"/>
</dbReference>
<reference evidence="2 3" key="1">
    <citation type="journal article" date="2018" name="Genome Announc.">
        <title>Draft Genome Sequence of Lactococcus sp. Strain NtB2 (JCM 32569), Isolated from the Gut of the Higher Termite Nasutitermes takasagoensis.</title>
        <authorList>
            <person name="Noda S."/>
            <person name="Aihara C."/>
            <person name="Yuki M."/>
            <person name="Ohkuma M."/>
        </authorList>
    </citation>
    <scope>NUCLEOTIDE SEQUENCE [LARGE SCALE GENOMIC DNA]</scope>
    <source>
        <strain evidence="2 3">NtB2</strain>
    </source>
</reference>
<sequence length="134" mass="15191">MKYLRKAHYIAINKHAVESVGGTNFGVIDESGLDMIINAPQQNIFGKELYPTVWLKAAFILQKITKKHIFQDGNKRTSIQAALYFLKINGYTPKDFELINNAEDFVLAVTNSPDNEENMLKIAEWLEAVCKAIE</sequence>
<dbReference type="OrthoDB" id="9802752at2"/>